<feature type="transmembrane region" description="Helical" evidence="9">
    <location>
        <begin position="278"/>
        <end position="298"/>
    </location>
</feature>
<accession>A0A917ZUR8</accession>
<dbReference type="GO" id="GO:0005886">
    <property type="term" value="C:plasma membrane"/>
    <property type="evidence" value="ECO:0007669"/>
    <property type="project" value="UniProtKB-SubCell"/>
</dbReference>
<feature type="transmembrane region" description="Helical" evidence="9">
    <location>
        <begin position="116"/>
        <end position="137"/>
    </location>
</feature>
<organism evidence="11 12">
    <name type="scientific">Wenjunlia tyrosinilytica</name>
    <dbReference type="NCBI Taxonomy" id="1544741"/>
    <lineage>
        <taxon>Bacteria</taxon>
        <taxon>Bacillati</taxon>
        <taxon>Actinomycetota</taxon>
        <taxon>Actinomycetes</taxon>
        <taxon>Kitasatosporales</taxon>
        <taxon>Streptomycetaceae</taxon>
        <taxon>Wenjunlia</taxon>
    </lineage>
</organism>
<evidence type="ECO:0000256" key="1">
    <source>
        <dbReference type="ARBA" id="ARBA00004651"/>
    </source>
</evidence>
<keyword evidence="2" id="KW-0813">Transport</keyword>
<keyword evidence="5 9" id="KW-1133">Transmembrane helix</keyword>
<dbReference type="Proteomes" id="UP000641932">
    <property type="component" value="Unassembled WGS sequence"/>
</dbReference>
<reference evidence="11" key="1">
    <citation type="journal article" date="2014" name="Int. J. Syst. Evol. Microbiol.">
        <title>Complete genome sequence of Corynebacterium casei LMG S-19264T (=DSM 44701T), isolated from a smear-ripened cheese.</title>
        <authorList>
            <consortium name="US DOE Joint Genome Institute (JGI-PGF)"/>
            <person name="Walter F."/>
            <person name="Albersmeier A."/>
            <person name="Kalinowski J."/>
            <person name="Ruckert C."/>
        </authorList>
    </citation>
    <scope>NUCLEOTIDE SEQUENCE</scope>
    <source>
        <strain evidence="11">CGMCC 4.7201</strain>
    </source>
</reference>
<dbReference type="PANTHER" id="PTHR42718">
    <property type="entry name" value="MAJOR FACILITATOR SUPERFAMILY MULTIDRUG TRANSPORTER MFSC"/>
    <property type="match status" value="1"/>
</dbReference>
<dbReference type="Gene3D" id="1.20.1250.20">
    <property type="entry name" value="MFS general substrate transporter like domains"/>
    <property type="match status" value="1"/>
</dbReference>
<dbReference type="PROSITE" id="PS00216">
    <property type="entry name" value="SUGAR_TRANSPORT_1"/>
    <property type="match status" value="1"/>
</dbReference>
<feature type="transmembrane region" description="Helical" evidence="9">
    <location>
        <begin position="22"/>
        <end position="43"/>
    </location>
</feature>
<comment type="subcellular location">
    <subcellularLocation>
        <location evidence="1">Cell membrane</location>
        <topology evidence="1">Multi-pass membrane protein</topology>
    </subcellularLocation>
</comment>
<dbReference type="InterPro" id="IPR020846">
    <property type="entry name" value="MFS_dom"/>
</dbReference>
<dbReference type="RefSeq" id="WP_189134540.1">
    <property type="nucleotide sequence ID" value="NZ_BMMS01000028.1"/>
</dbReference>
<feature type="transmembrane region" description="Helical" evidence="9">
    <location>
        <begin position="310"/>
        <end position="331"/>
    </location>
</feature>
<dbReference type="InterPro" id="IPR005829">
    <property type="entry name" value="Sugar_transporter_CS"/>
</dbReference>
<dbReference type="GO" id="GO:0046677">
    <property type="term" value="P:response to antibiotic"/>
    <property type="evidence" value="ECO:0007669"/>
    <property type="project" value="UniProtKB-KW"/>
</dbReference>
<feature type="region of interest" description="Disordered" evidence="8">
    <location>
        <begin position="485"/>
        <end position="542"/>
    </location>
</feature>
<sequence length="542" mass="55390">MTSPDTAPAAAERWNSRLWGTLLVLCAAMFLDALDVSMVGVALPSIGTDLDLSTASLQWVVSGYILGYGGLLLLGGRAADLLGRRRVFLIALAVFAVASLLGGLVDSGSLLIASRFIKGVSAAFTAPAGLSIITTTFAEGPVRNRALSIYTTCAATGFSMGLVLSGLLTEVGWRWTMLLPAPVAVLAVAMGMKLIPRGPVARREPGQGYDLAGAVTGTASMLLLVFTVVEAPNAGWASARTLLSFAAFAVLLAAFTAVERRTASPLVRLGILRSGGQIRANLGAVAFFGSYVGFQFLVTQYMQNLLGWSALHTALAFLPAGALVAVASTRIGPLVDRFGTPRVIAVGFALLAAAYGLFLRVGIEPRFLGVILPTMILLGMACALVFPSLNIQATTGVDDNEQGMVSGLLNTSIQVGGAIVLAVVTAVVTASAKDGGTSHQAVLDSYRPGLVVVTVFAVIGLLLTLTGVRRRHVPHSVIVAQGTAGQGTAGQGAAGQGTAGQGSAGRKETVQAGTARADAVDAGTAPTGNAPVQDGIQVPLGK</sequence>
<feature type="domain" description="Major facilitator superfamily (MFS) profile" evidence="10">
    <location>
        <begin position="21"/>
        <end position="472"/>
    </location>
</feature>
<dbReference type="Pfam" id="PF07690">
    <property type="entry name" value="MFS_1"/>
    <property type="match status" value="1"/>
</dbReference>
<dbReference type="PROSITE" id="PS50850">
    <property type="entry name" value="MFS"/>
    <property type="match status" value="1"/>
</dbReference>
<dbReference type="InterPro" id="IPR036259">
    <property type="entry name" value="MFS_trans_sf"/>
</dbReference>
<evidence type="ECO:0000256" key="5">
    <source>
        <dbReference type="ARBA" id="ARBA00022989"/>
    </source>
</evidence>
<feature type="transmembrane region" description="Helical" evidence="9">
    <location>
        <begin position="55"/>
        <end position="75"/>
    </location>
</feature>
<feature type="transmembrane region" description="Helical" evidence="9">
    <location>
        <begin position="241"/>
        <end position="258"/>
    </location>
</feature>
<feature type="transmembrane region" description="Helical" evidence="9">
    <location>
        <begin position="450"/>
        <end position="468"/>
    </location>
</feature>
<reference evidence="11" key="2">
    <citation type="submission" date="2020-09" db="EMBL/GenBank/DDBJ databases">
        <authorList>
            <person name="Sun Q."/>
            <person name="Zhou Y."/>
        </authorList>
    </citation>
    <scope>NUCLEOTIDE SEQUENCE</scope>
    <source>
        <strain evidence="11">CGMCC 4.7201</strain>
    </source>
</reference>
<dbReference type="PANTHER" id="PTHR42718:SF46">
    <property type="entry name" value="BLR6921 PROTEIN"/>
    <property type="match status" value="1"/>
</dbReference>
<dbReference type="EMBL" id="BMMS01000028">
    <property type="protein sequence ID" value="GGO96278.1"/>
    <property type="molecule type" value="Genomic_DNA"/>
</dbReference>
<feature type="compositionally biased region" description="Gly residues" evidence="8">
    <location>
        <begin position="485"/>
        <end position="503"/>
    </location>
</feature>
<evidence type="ECO:0000256" key="8">
    <source>
        <dbReference type="SAM" id="MobiDB-lite"/>
    </source>
</evidence>
<proteinExistence type="predicted"/>
<comment type="caution">
    <text evidence="11">The sequence shown here is derived from an EMBL/GenBank/DDBJ whole genome shotgun (WGS) entry which is preliminary data.</text>
</comment>
<evidence type="ECO:0000256" key="7">
    <source>
        <dbReference type="ARBA" id="ARBA00023251"/>
    </source>
</evidence>
<evidence type="ECO:0000256" key="4">
    <source>
        <dbReference type="ARBA" id="ARBA00022692"/>
    </source>
</evidence>
<dbReference type="CDD" id="cd17321">
    <property type="entry name" value="MFS_MMR_MDR_like"/>
    <property type="match status" value="1"/>
</dbReference>
<dbReference type="Gene3D" id="1.20.1720.10">
    <property type="entry name" value="Multidrug resistance protein D"/>
    <property type="match status" value="1"/>
</dbReference>
<feature type="transmembrane region" description="Helical" evidence="9">
    <location>
        <begin position="87"/>
        <end position="104"/>
    </location>
</feature>
<protein>
    <submittedName>
        <fullName evidence="11">MFS transporter</fullName>
    </submittedName>
</protein>
<feature type="transmembrane region" description="Helical" evidence="9">
    <location>
        <begin position="343"/>
        <end position="361"/>
    </location>
</feature>
<dbReference type="AlphaFoldDB" id="A0A917ZUR8"/>
<evidence type="ECO:0000313" key="11">
    <source>
        <dbReference type="EMBL" id="GGO96278.1"/>
    </source>
</evidence>
<evidence type="ECO:0000256" key="2">
    <source>
        <dbReference type="ARBA" id="ARBA00022448"/>
    </source>
</evidence>
<feature type="transmembrane region" description="Helical" evidence="9">
    <location>
        <begin position="149"/>
        <end position="169"/>
    </location>
</feature>
<dbReference type="GO" id="GO:0022857">
    <property type="term" value="F:transmembrane transporter activity"/>
    <property type="evidence" value="ECO:0007669"/>
    <property type="project" value="InterPro"/>
</dbReference>
<evidence type="ECO:0000256" key="6">
    <source>
        <dbReference type="ARBA" id="ARBA00023136"/>
    </source>
</evidence>
<keyword evidence="3" id="KW-1003">Cell membrane</keyword>
<feature type="transmembrane region" description="Helical" evidence="9">
    <location>
        <begin position="208"/>
        <end position="229"/>
    </location>
</feature>
<evidence type="ECO:0000259" key="10">
    <source>
        <dbReference type="PROSITE" id="PS50850"/>
    </source>
</evidence>
<evidence type="ECO:0000313" key="12">
    <source>
        <dbReference type="Proteomes" id="UP000641932"/>
    </source>
</evidence>
<gene>
    <name evidence="11" type="ORF">GCM10012280_55410</name>
</gene>
<dbReference type="InterPro" id="IPR011701">
    <property type="entry name" value="MFS"/>
</dbReference>
<keyword evidence="6 9" id="KW-0472">Membrane</keyword>
<feature type="transmembrane region" description="Helical" evidence="9">
    <location>
        <begin position="367"/>
        <end position="386"/>
    </location>
</feature>
<keyword evidence="7" id="KW-0046">Antibiotic resistance</keyword>
<keyword evidence="4 9" id="KW-0812">Transmembrane</keyword>
<evidence type="ECO:0000256" key="9">
    <source>
        <dbReference type="SAM" id="Phobius"/>
    </source>
</evidence>
<name>A0A917ZUR8_9ACTN</name>
<dbReference type="SUPFAM" id="SSF103473">
    <property type="entry name" value="MFS general substrate transporter"/>
    <property type="match status" value="1"/>
</dbReference>
<feature type="transmembrane region" description="Helical" evidence="9">
    <location>
        <begin position="407"/>
        <end position="430"/>
    </location>
</feature>
<feature type="transmembrane region" description="Helical" evidence="9">
    <location>
        <begin position="175"/>
        <end position="196"/>
    </location>
</feature>
<evidence type="ECO:0000256" key="3">
    <source>
        <dbReference type="ARBA" id="ARBA00022475"/>
    </source>
</evidence>
<keyword evidence="12" id="KW-1185">Reference proteome</keyword>